<evidence type="ECO:0000256" key="1">
    <source>
        <dbReference type="SAM" id="MobiDB-lite"/>
    </source>
</evidence>
<dbReference type="SUPFAM" id="SSF54529">
    <property type="entry name" value="Mitochondrial glycoprotein MAM33-like"/>
    <property type="match status" value="1"/>
</dbReference>
<comment type="caution">
    <text evidence="2">The sequence shown here is derived from an EMBL/GenBank/DDBJ whole genome shotgun (WGS) entry which is preliminary data.</text>
</comment>
<dbReference type="PANTHER" id="PTHR10826">
    <property type="entry name" value="COMPLEMENT COMPONENT 1"/>
    <property type="match status" value="1"/>
</dbReference>
<dbReference type="AlphaFoldDB" id="A0AAD5Q8Y0"/>
<evidence type="ECO:0000313" key="3">
    <source>
        <dbReference type="Proteomes" id="UP001209570"/>
    </source>
</evidence>
<gene>
    <name evidence="2" type="ORF">P43SY_007060</name>
</gene>
<dbReference type="GO" id="GO:0005759">
    <property type="term" value="C:mitochondrial matrix"/>
    <property type="evidence" value="ECO:0007669"/>
    <property type="project" value="InterPro"/>
</dbReference>
<evidence type="ECO:0000313" key="2">
    <source>
        <dbReference type="EMBL" id="KAJ0406272.1"/>
    </source>
</evidence>
<dbReference type="Gene3D" id="3.10.280.10">
    <property type="entry name" value="Mitochondrial glycoprotein"/>
    <property type="match status" value="1"/>
</dbReference>
<dbReference type="PANTHER" id="PTHR10826:SF1">
    <property type="entry name" value="COMPLEMENT COMPONENT 1 Q SUBCOMPONENT-BINDING PROTEIN, MITOCHONDRIAL"/>
    <property type="match status" value="1"/>
</dbReference>
<accession>A0AAD5Q8Y0</accession>
<reference evidence="2" key="1">
    <citation type="submission" date="2021-12" db="EMBL/GenBank/DDBJ databases">
        <title>Prjna785345.</title>
        <authorList>
            <person name="Rujirawat T."/>
            <person name="Krajaejun T."/>
        </authorList>
    </citation>
    <scope>NUCLEOTIDE SEQUENCE</scope>
    <source>
        <strain evidence="2">Pi057C3</strain>
    </source>
</reference>
<dbReference type="InterPro" id="IPR003428">
    <property type="entry name" value="MAM33"/>
</dbReference>
<dbReference type="EMBL" id="JAKCXM010000034">
    <property type="protein sequence ID" value="KAJ0406272.1"/>
    <property type="molecule type" value="Genomic_DNA"/>
</dbReference>
<proteinExistence type="predicted"/>
<dbReference type="Pfam" id="PF02330">
    <property type="entry name" value="MAM33"/>
    <property type="match status" value="1"/>
</dbReference>
<evidence type="ECO:0008006" key="4">
    <source>
        <dbReference type="Google" id="ProtNLM"/>
    </source>
</evidence>
<sequence>MFRRAAVRAASLAVLRPRAAAPAMALMRRQAAASMSSPLLQQAREKSSLASILKREIEEEKGNCFEGEELEELQAKIAEVFSIKETPGSMEVVLEGQAKGDSIRVKFDAQDIVEIDEDYVEEDEEEGEAAYDEDEEDEEDELPGIRFVAEVSRDNAGLQFECVASSNVTVERVRFLHDATKDAKDESLYFGPNFVELELDLQESLYEYLAARHIDDDLAQFITQFADLKEQREYLSFLESAAKFVKN</sequence>
<feature type="region of interest" description="Disordered" evidence="1">
    <location>
        <begin position="119"/>
        <end position="141"/>
    </location>
</feature>
<protein>
    <recommendedName>
        <fullName evidence="4">Mitochondrial glyco protein</fullName>
    </recommendedName>
</protein>
<keyword evidence="3" id="KW-1185">Reference proteome</keyword>
<dbReference type="Proteomes" id="UP001209570">
    <property type="component" value="Unassembled WGS sequence"/>
</dbReference>
<organism evidence="2 3">
    <name type="scientific">Pythium insidiosum</name>
    <name type="common">Pythiosis disease agent</name>
    <dbReference type="NCBI Taxonomy" id="114742"/>
    <lineage>
        <taxon>Eukaryota</taxon>
        <taxon>Sar</taxon>
        <taxon>Stramenopiles</taxon>
        <taxon>Oomycota</taxon>
        <taxon>Peronosporomycetes</taxon>
        <taxon>Pythiales</taxon>
        <taxon>Pythiaceae</taxon>
        <taxon>Pythium</taxon>
    </lineage>
</organism>
<dbReference type="InterPro" id="IPR036561">
    <property type="entry name" value="MAM33_sf"/>
</dbReference>
<name>A0AAD5Q8Y0_PYTIN</name>